<feature type="compositionally biased region" description="Gly residues" evidence="6">
    <location>
        <begin position="750"/>
        <end position="762"/>
    </location>
</feature>
<dbReference type="Gene3D" id="3.10.110.10">
    <property type="entry name" value="Ubiquitin Conjugating Enzyme"/>
    <property type="match status" value="1"/>
</dbReference>
<evidence type="ECO:0000256" key="6">
    <source>
        <dbReference type="SAM" id="MobiDB-lite"/>
    </source>
</evidence>
<evidence type="ECO:0000256" key="2">
    <source>
        <dbReference type="ARBA" id="ARBA00022741"/>
    </source>
</evidence>
<keyword evidence="9" id="KW-1185">Reference proteome</keyword>
<dbReference type="PANTHER" id="PTHR11042:SF136">
    <property type="entry name" value="EIF-2-ALPHA KINASE GCN2"/>
    <property type="match status" value="1"/>
</dbReference>
<keyword evidence="2 5" id="KW-0547">Nucleotide-binding</keyword>
<feature type="region of interest" description="Disordered" evidence="6">
    <location>
        <begin position="221"/>
        <end position="419"/>
    </location>
</feature>
<evidence type="ECO:0000256" key="1">
    <source>
        <dbReference type="ARBA" id="ARBA00022679"/>
    </source>
</evidence>
<evidence type="ECO:0000313" key="8">
    <source>
        <dbReference type="EMBL" id="KAF5838607.1"/>
    </source>
</evidence>
<dbReference type="PROSITE" id="PS50011">
    <property type="entry name" value="PROTEIN_KINASE_DOM"/>
    <property type="match status" value="1"/>
</dbReference>
<feature type="compositionally biased region" description="Gly residues" evidence="6">
    <location>
        <begin position="891"/>
        <end position="903"/>
    </location>
</feature>
<dbReference type="EMBL" id="MU069572">
    <property type="protein sequence ID" value="KAF5838607.1"/>
    <property type="molecule type" value="Genomic_DNA"/>
</dbReference>
<feature type="domain" description="Protein kinase" evidence="7">
    <location>
        <begin position="1143"/>
        <end position="1314"/>
    </location>
</feature>
<dbReference type="PROSITE" id="PS00107">
    <property type="entry name" value="PROTEIN_KINASE_ATP"/>
    <property type="match status" value="1"/>
</dbReference>
<sequence>MNHDACVDRVYCILHRFPPLYPHQPVSLRLGPVGPAEGEPAPAALPPHLIRGLMHKLNAVAAEHAKRGEVCVFELVSQVTDALQDQNVPPEGCADDGQQVPESLWHEMQRRTTQGQDAPTTSAEDAAILGIDALYGGSQGYDMFGGAEEANGLEGAASEQQGSQCMMAGGLFDRESDTEEEAVQPAAASDMAAACTPLQQQQQQRRQQPLARQHLQLAPSTQARNPAPEHAGAPTNAPPTKALPTNALPIRVLPTNAPPPTALPRNASPTSAPPLKALPGNASPTSALPTNALPQNAAPDHSPSSTQPSPSSHLHQHTAPTLPSPFPHPHQLAHASPNQPAPPSTAATCRDAPGGPSGSIAIQHNEPQRALPSCPAQQVPQRKKQQEQHHHHHHFQQKQQQQQQEQQRSAASTCPTPHQPLQHFEAAAASMGLPPGLLMEPSPDALPPHAYPSMGAEGEAKGGTSPGGAEEVGTPKACTIPAQELETGAQKHAGERSLIQTGSRKKKRSSPAKREAASAKGPGAGSASLDAREHALAHMPKALRSLFCTSSRGNSSDGSKSSSSRRSSSYEESSASSEVEGDGRTDSSSPSQKDYSSSSSSSRSSSSSSTHSNRDNSNSSRSSSACGDSFGSSSSRNRSCVSQPRHSCSPLRAEGTPRADSLSRQLYRGRGSYTKGPAAVFRMGGSSSSRGGGSSRAQSDEGGSGGGKCWRQGFRERGVLTGGIAGGSSDSSLGGEPRGWSVPDQLPHAGAGGGNRSAGLGLGSEQRDRQSWRASASSRSSSKGSSCSGSSSSGSEGVGLWQKGASPTSPCASGSRARPPRRTPSHSPPHHAPHQPTPASPIASRNRRTRKQDRVQGTDRAIPAYKGGRSSRKSPSAHAAPGKCMARAGRSGAGSAMGSGSGTKEGKGGQRRAKEERGRGRKGAVFEGRSHPAESPDGADSRRELGSIRSGGRQHDKREAAKGIASREAQRKKGTPGSQDLRLHLLLGHLLVLATTGGLAHGLPSQPPPGLRHTEPAAQGALDAPNPLPAIVEDLRKRRLLPRWIATLLMTQPAWFETAFHKQFSEEISSSTVALPSYARQFWSPRPSPCHSMSGVHAGSRKGTTRGAALEKMGHAGPESAPAQQGPGNAAKPGFVSRYRSDFKDEQLLGKGGFGLVVAATNVLDGLRYAIKKIKLTDAPMIGSSRILREVHTLSRLQHPNVVRYFQAWAEPIPPEEQHMEGAEGDDDGGEWGAFTSMPAETPSLNSPLDSSRRERMILSSGLRGRALPSHISEESSHGSTIIFGGGPSEAAAATEGVSEYQVQKHGSGNVLIA</sequence>
<evidence type="ECO:0000259" key="7">
    <source>
        <dbReference type="PROSITE" id="PS50011"/>
    </source>
</evidence>
<evidence type="ECO:0000256" key="5">
    <source>
        <dbReference type="PROSITE-ProRule" id="PRU10141"/>
    </source>
</evidence>
<name>A0ABQ7GVI1_DUNSA</name>
<dbReference type="InterPro" id="IPR000719">
    <property type="entry name" value="Prot_kinase_dom"/>
</dbReference>
<dbReference type="InterPro" id="IPR016135">
    <property type="entry name" value="UBQ-conjugating_enzyme/RWD"/>
</dbReference>
<feature type="compositionally biased region" description="Low complexity" evidence="6">
    <location>
        <begin position="586"/>
        <end position="639"/>
    </location>
</feature>
<dbReference type="Gene3D" id="3.30.200.20">
    <property type="entry name" value="Phosphorylase Kinase, domain 1"/>
    <property type="match status" value="1"/>
</dbReference>
<dbReference type="SUPFAM" id="SSF56112">
    <property type="entry name" value="Protein kinase-like (PK-like)"/>
    <property type="match status" value="1"/>
</dbReference>
<dbReference type="InterPro" id="IPR017441">
    <property type="entry name" value="Protein_kinase_ATP_BS"/>
</dbReference>
<dbReference type="InterPro" id="IPR050339">
    <property type="entry name" value="CC_SR_Kinase"/>
</dbReference>
<keyword evidence="4 5" id="KW-0067">ATP-binding</keyword>
<feature type="region of interest" description="Disordered" evidence="6">
    <location>
        <begin position="1001"/>
        <end position="1025"/>
    </location>
</feature>
<feature type="region of interest" description="Disordered" evidence="6">
    <location>
        <begin position="1267"/>
        <end position="1288"/>
    </location>
</feature>
<dbReference type="Pfam" id="PF00069">
    <property type="entry name" value="Pkinase"/>
    <property type="match status" value="1"/>
</dbReference>
<feature type="region of interest" description="Disordered" evidence="6">
    <location>
        <begin position="1217"/>
        <end position="1253"/>
    </location>
</feature>
<feature type="compositionally biased region" description="Low complexity" evidence="6">
    <location>
        <begin position="775"/>
        <end position="799"/>
    </location>
</feature>
<protein>
    <recommendedName>
        <fullName evidence="7">Protein kinase domain-containing protein</fullName>
    </recommendedName>
</protein>
<feature type="compositionally biased region" description="Basic and acidic residues" evidence="6">
    <location>
        <begin position="904"/>
        <end position="918"/>
    </location>
</feature>
<organism evidence="8 9">
    <name type="scientific">Dunaliella salina</name>
    <name type="common">Green alga</name>
    <name type="synonym">Protococcus salinus</name>
    <dbReference type="NCBI Taxonomy" id="3046"/>
    <lineage>
        <taxon>Eukaryota</taxon>
        <taxon>Viridiplantae</taxon>
        <taxon>Chlorophyta</taxon>
        <taxon>core chlorophytes</taxon>
        <taxon>Chlorophyceae</taxon>
        <taxon>CS clade</taxon>
        <taxon>Chlamydomonadales</taxon>
        <taxon>Dunaliellaceae</taxon>
        <taxon>Dunaliella</taxon>
    </lineage>
</organism>
<keyword evidence="3" id="KW-0418">Kinase</keyword>
<feature type="compositionally biased region" description="Polar residues" evidence="6">
    <location>
        <begin position="282"/>
        <end position="294"/>
    </location>
</feature>
<feature type="compositionally biased region" description="Low complexity" evidence="6">
    <location>
        <begin position="299"/>
        <end position="313"/>
    </location>
</feature>
<keyword evidence="1" id="KW-0808">Transferase</keyword>
<comment type="caution">
    <text evidence="8">The sequence shown here is derived from an EMBL/GenBank/DDBJ whole genome shotgun (WGS) entry which is preliminary data.</text>
</comment>
<feature type="region of interest" description="Disordered" evidence="6">
    <location>
        <begin position="1111"/>
        <end position="1135"/>
    </location>
</feature>
<evidence type="ECO:0000256" key="3">
    <source>
        <dbReference type="ARBA" id="ARBA00022777"/>
    </source>
</evidence>
<dbReference type="InterPro" id="IPR011009">
    <property type="entry name" value="Kinase-like_dom_sf"/>
</dbReference>
<accession>A0ABQ7GVI1</accession>
<gene>
    <name evidence="8" type="ORF">DUNSADRAFT_2516</name>
</gene>
<feature type="binding site" evidence="5">
    <location>
        <position position="1173"/>
    </location>
    <ligand>
        <name>ATP</name>
        <dbReference type="ChEBI" id="CHEBI:30616"/>
    </ligand>
</feature>
<feature type="compositionally biased region" description="Basic residues" evidence="6">
    <location>
        <begin position="818"/>
        <end position="833"/>
    </location>
</feature>
<dbReference type="PANTHER" id="PTHR11042">
    <property type="entry name" value="EUKARYOTIC TRANSLATION INITIATION FACTOR 2-ALPHA KINASE EIF2-ALPHA KINASE -RELATED"/>
    <property type="match status" value="1"/>
</dbReference>
<feature type="compositionally biased region" description="Low complexity" evidence="6">
    <location>
        <begin position="550"/>
        <end position="578"/>
    </location>
</feature>
<feature type="compositionally biased region" description="Low complexity" evidence="6">
    <location>
        <begin position="518"/>
        <end position="528"/>
    </location>
</feature>
<dbReference type="Proteomes" id="UP000815325">
    <property type="component" value="Unassembled WGS sequence"/>
</dbReference>
<feature type="compositionally biased region" description="Basic and acidic residues" evidence="6">
    <location>
        <begin position="928"/>
        <end position="946"/>
    </location>
</feature>
<evidence type="ECO:0000256" key="4">
    <source>
        <dbReference type="ARBA" id="ARBA00022840"/>
    </source>
</evidence>
<proteinExistence type="predicted"/>
<feature type="compositionally biased region" description="Low complexity" evidence="6">
    <location>
        <begin position="397"/>
        <end position="408"/>
    </location>
</feature>
<evidence type="ECO:0000313" key="9">
    <source>
        <dbReference type="Proteomes" id="UP000815325"/>
    </source>
</evidence>
<reference evidence="8" key="1">
    <citation type="submission" date="2017-08" db="EMBL/GenBank/DDBJ databases">
        <authorList>
            <person name="Polle J.E."/>
            <person name="Barry K."/>
            <person name="Cushman J."/>
            <person name="Schmutz J."/>
            <person name="Tran D."/>
            <person name="Hathwaick L.T."/>
            <person name="Yim W.C."/>
            <person name="Jenkins J."/>
            <person name="Mckie-Krisberg Z.M."/>
            <person name="Prochnik S."/>
            <person name="Lindquist E."/>
            <person name="Dockter R.B."/>
            <person name="Adam C."/>
            <person name="Molina H."/>
            <person name="Bunkerborg J."/>
            <person name="Jin E."/>
            <person name="Buchheim M."/>
            <person name="Magnuson J."/>
        </authorList>
    </citation>
    <scope>NUCLEOTIDE SEQUENCE</scope>
    <source>
        <strain evidence="8">CCAP 19/18</strain>
    </source>
</reference>
<feature type="region of interest" description="Disordered" evidence="6">
    <location>
        <begin position="433"/>
        <end position="977"/>
    </location>
</feature>